<feature type="compositionally biased region" description="Pro residues" evidence="1">
    <location>
        <begin position="18"/>
        <end position="29"/>
    </location>
</feature>
<feature type="transmembrane region" description="Helical" evidence="2">
    <location>
        <begin position="78"/>
        <end position="97"/>
    </location>
</feature>
<dbReference type="AlphaFoldDB" id="B3MV79"/>
<feature type="region of interest" description="Disordered" evidence="1">
    <location>
        <begin position="1"/>
        <end position="35"/>
    </location>
</feature>
<feature type="transmembrane region" description="Helical" evidence="2">
    <location>
        <begin position="117"/>
        <end position="136"/>
    </location>
</feature>
<dbReference type="OMA" id="PLNWIIF"/>
<dbReference type="OrthoDB" id="7851460at2759"/>
<dbReference type="PhylomeDB" id="B3MV79"/>
<protein>
    <submittedName>
        <fullName evidence="3">Uncharacterized protein</fullName>
    </submittedName>
</protein>
<feature type="transmembrane region" description="Helical" evidence="2">
    <location>
        <begin position="148"/>
        <end position="167"/>
    </location>
</feature>
<proteinExistence type="predicted"/>
<reference evidence="3 4" key="1">
    <citation type="journal article" date="2007" name="Nature">
        <title>Evolution of genes and genomes on the Drosophila phylogeny.</title>
        <authorList>
            <consortium name="Drosophila 12 Genomes Consortium"/>
            <person name="Clark A.G."/>
            <person name="Eisen M.B."/>
            <person name="Smith D.R."/>
            <person name="Bergman C.M."/>
            <person name="Oliver B."/>
            <person name="Markow T.A."/>
            <person name="Kaufman T.C."/>
            <person name="Kellis M."/>
            <person name="Gelbart W."/>
            <person name="Iyer V.N."/>
            <person name="Pollard D.A."/>
            <person name="Sackton T.B."/>
            <person name="Larracuente A.M."/>
            <person name="Singh N.D."/>
            <person name="Abad J.P."/>
            <person name="Abt D.N."/>
            <person name="Adryan B."/>
            <person name="Aguade M."/>
            <person name="Akashi H."/>
            <person name="Anderson W.W."/>
            <person name="Aquadro C.F."/>
            <person name="Ardell D.H."/>
            <person name="Arguello R."/>
            <person name="Artieri C.G."/>
            <person name="Barbash D.A."/>
            <person name="Barker D."/>
            <person name="Barsanti P."/>
            <person name="Batterham P."/>
            <person name="Batzoglou S."/>
            <person name="Begun D."/>
            <person name="Bhutkar A."/>
            <person name="Blanco E."/>
            <person name="Bosak S.A."/>
            <person name="Bradley R.K."/>
            <person name="Brand A.D."/>
            <person name="Brent M.R."/>
            <person name="Brooks A.N."/>
            <person name="Brown R.H."/>
            <person name="Butlin R.K."/>
            <person name="Caggese C."/>
            <person name="Calvi B.R."/>
            <person name="Bernardo de Carvalho A."/>
            <person name="Caspi A."/>
            <person name="Castrezana S."/>
            <person name="Celniker S.E."/>
            <person name="Chang J.L."/>
            <person name="Chapple C."/>
            <person name="Chatterji S."/>
            <person name="Chinwalla A."/>
            <person name="Civetta A."/>
            <person name="Clifton S.W."/>
            <person name="Comeron J.M."/>
            <person name="Costello J.C."/>
            <person name="Coyne J.A."/>
            <person name="Daub J."/>
            <person name="David R.G."/>
            <person name="Delcher A.L."/>
            <person name="Delehaunty K."/>
            <person name="Do C.B."/>
            <person name="Ebling H."/>
            <person name="Edwards K."/>
            <person name="Eickbush T."/>
            <person name="Evans J.D."/>
            <person name="Filipski A."/>
            <person name="Findeiss S."/>
            <person name="Freyhult E."/>
            <person name="Fulton L."/>
            <person name="Fulton R."/>
            <person name="Garcia A.C."/>
            <person name="Gardiner A."/>
            <person name="Garfield D.A."/>
            <person name="Garvin B.E."/>
            <person name="Gibson G."/>
            <person name="Gilbert D."/>
            <person name="Gnerre S."/>
            <person name="Godfrey J."/>
            <person name="Good R."/>
            <person name="Gotea V."/>
            <person name="Gravely B."/>
            <person name="Greenberg A.J."/>
            <person name="Griffiths-Jones S."/>
            <person name="Gross S."/>
            <person name="Guigo R."/>
            <person name="Gustafson E.A."/>
            <person name="Haerty W."/>
            <person name="Hahn M.W."/>
            <person name="Halligan D.L."/>
            <person name="Halpern A.L."/>
            <person name="Halter G.M."/>
            <person name="Han M.V."/>
            <person name="Heger A."/>
            <person name="Hillier L."/>
            <person name="Hinrichs A.S."/>
            <person name="Holmes I."/>
            <person name="Hoskins R.A."/>
            <person name="Hubisz M.J."/>
            <person name="Hultmark D."/>
            <person name="Huntley M.A."/>
            <person name="Jaffe D.B."/>
            <person name="Jagadeeshan S."/>
            <person name="Jeck W.R."/>
            <person name="Johnson J."/>
            <person name="Jones C.D."/>
            <person name="Jordan W.C."/>
            <person name="Karpen G.H."/>
            <person name="Kataoka E."/>
            <person name="Keightley P.D."/>
            <person name="Kheradpour P."/>
            <person name="Kirkness E.F."/>
            <person name="Koerich L.B."/>
            <person name="Kristiansen K."/>
            <person name="Kudrna D."/>
            <person name="Kulathinal R.J."/>
            <person name="Kumar S."/>
            <person name="Kwok R."/>
            <person name="Lander E."/>
            <person name="Langley C.H."/>
            <person name="Lapoint R."/>
            <person name="Lazzaro B.P."/>
            <person name="Lee S.J."/>
            <person name="Levesque L."/>
            <person name="Li R."/>
            <person name="Lin C.F."/>
            <person name="Lin M.F."/>
            <person name="Lindblad-Toh K."/>
            <person name="Llopart A."/>
            <person name="Long M."/>
            <person name="Low L."/>
            <person name="Lozovsky E."/>
            <person name="Lu J."/>
            <person name="Luo M."/>
            <person name="Machado C.A."/>
            <person name="Makalowski W."/>
            <person name="Marzo M."/>
            <person name="Matsuda M."/>
            <person name="Matzkin L."/>
            <person name="McAllister B."/>
            <person name="McBride C.S."/>
            <person name="McKernan B."/>
            <person name="McKernan K."/>
            <person name="Mendez-Lago M."/>
            <person name="Minx P."/>
            <person name="Mollenhauer M.U."/>
            <person name="Montooth K."/>
            <person name="Mount S.M."/>
            <person name="Mu X."/>
            <person name="Myers E."/>
            <person name="Negre B."/>
            <person name="Newfeld S."/>
            <person name="Nielsen R."/>
            <person name="Noor M.A."/>
            <person name="O'Grady P."/>
            <person name="Pachter L."/>
            <person name="Papaceit M."/>
            <person name="Parisi M.J."/>
            <person name="Parisi M."/>
            <person name="Parts L."/>
            <person name="Pedersen J.S."/>
            <person name="Pesole G."/>
            <person name="Phillippy A.M."/>
            <person name="Ponting C.P."/>
            <person name="Pop M."/>
            <person name="Porcelli D."/>
            <person name="Powell J.R."/>
            <person name="Prohaska S."/>
            <person name="Pruitt K."/>
            <person name="Puig M."/>
            <person name="Quesneville H."/>
            <person name="Ram K.R."/>
            <person name="Rand D."/>
            <person name="Rasmussen M.D."/>
            <person name="Reed L.K."/>
            <person name="Reenan R."/>
            <person name="Reily A."/>
            <person name="Remington K.A."/>
            <person name="Rieger T.T."/>
            <person name="Ritchie M.G."/>
            <person name="Robin C."/>
            <person name="Rogers Y.H."/>
            <person name="Rohde C."/>
            <person name="Rozas J."/>
            <person name="Rubenfield M.J."/>
            <person name="Ruiz A."/>
            <person name="Russo S."/>
            <person name="Salzberg S.L."/>
            <person name="Sanchez-Gracia A."/>
            <person name="Saranga D.J."/>
            <person name="Sato H."/>
            <person name="Schaeffer S.W."/>
            <person name="Schatz M.C."/>
            <person name="Schlenke T."/>
            <person name="Schwartz R."/>
            <person name="Segarra C."/>
            <person name="Singh R.S."/>
            <person name="Sirot L."/>
            <person name="Sirota M."/>
            <person name="Sisneros N.B."/>
            <person name="Smith C.D."/>
            <person name="Smith T.F."/>
            <person name="Spieth J."/>
            <person name="Stage D.E."/>
            <person name="Stark A."/>
            <person name="Stephan W."/>
            <person name="Strausberg R.L."/>
            <person name="Strempel S."/>
            <person name="Sturgill D."/>
            <person name="Sutton G."/>
            <person name="Sutton G.G."/>
            <person name="Tao W."/>
            <person name="Teichmann S."/>
            <person name="Tobari Y.N."/>
            <person name="Tomimura Y."/>
            <person name="Tsolas J.M."/>
            <person name="Valente V.L."/>
            <person name="Venter E."/>
            <person name="Venter J.C."/>
            <person name="Vicario S."/>
            <person name="Vieira F.G."/>
            <person name="Vilella A.J."/>
            <person name="Villasante A."/>
            <person name="Walenz B."/>
            <person name="Wang J."/>
            <person name="Wasserman M."/>
            <person name="Watts T."/>
            <person name="Wilson D."/>
            <person name="Wilson R.K."/>
            <person name="Wing R.A."/>
            <person name="Wolfner M.F."/>
            <person name="Wong A."/>
            <person name="Wong G.K."/>
            <person name="Wu C.I."/>
            <person name="Wu G."/>
            <person name="Yamamoto D."/>
            <person name="Yang H.P."/>
            <person name="Yang S.P."/>
            <person name="Yorke J.A."/>
            <person name="Yoshida K."/>
            <person name="Zdobnov E."/>
            <person name="Zhang P."/>
            <person name="Zhang Y."/>
            <person name="Zimin A.V."/>
            <person name="Baldwin J."/>
            <person name="Abdouelleil A."/>
            <person name="Abdulkadir J."/>
            <person name="Abebe A."/>
            <person name="Abera B."/>
            <person name="Abreu J."/>
            <person name="Acer S.C."/>
            <person name="Aftuck L."/>
            <person name="Alexander A."/>
            <person name="An P."/>
            <person name="Anderson E."/>
            <person name="Anderson S."/>
            <person name="Arachi H."/>
            <person name="Azer M."/>
            <person name="Bachantsang P."/>
            <person name="Barry A."/>
            <person name="Bayul T."/>
            <person name="Berlin A."/>
            <person name="Bessette D."/>
            <person name="Bloom T."/>
            <person name="Blye J."/>
            <person name="Boguslavskiy L."/>
            <person name="Bonnet C."/>
            <person name="Boukhgalter B."/>
            <person name="Bourzgui I."/>
            <person name="Brown A."/>
            <person name="Cahill P."/>
            <person name="Channer S."/>
            <person name="Cheshatsang Y."/>
            <person name="Chuda L."/>
            <person name="Citroen M."/>
            <person name="Collymore A."/>
            <person name="Cooke P."/>
            <person name="Costello M."/>
            <person name="D'Aco K."/>
            <person name="Daza R."/>
            <person name="De Haan G."/>
            <person name="DeGray S."/>
            <person name="DeMaso C."/>
            <person name="Dhargay N."/>
            <person name="Dooley K."/>
            <person name="Dooley E."/>
            <person name="Doricent M."/>
            <person name="Dorje P."/>
            <person name="Dorjee K."/>
            <person name="Dupes A."/>
            <person name="Elong R."/>
            <person name="Falk J."/>
            <person name="Farina A."/>
            <person name="Faro S."/>
            <person name="Ferguson D."/>
            <person name="Fisher S."/>
            <person name="Foley C.D."/>
            <person name="Franke A."/>
            <person name="Friedrich D."/>
            <person name="Gadbois L."/>
            <person name="Gearin G."/>
            <person name="Gearin C.R."/>
            <person name="Giannoukos G."/>
            <person name="Goode T."/>
            <person name="Graham J."/>
            <person name="Grandbois E."/>
            <person name="Grewal S."/>
            <person name="Gyaltsen K."/>
            <person name="Hafez N."/>
            <person name="Hagos B."/>
            <person name="Hall J."/>
            <person name="Henson C."/>
            <person name="Hollinger A."/>
            <person name="Honan T."/>
            <person name="Huard M.D."/>
            <person name="Hughes L."/>
            <person name="Hurhula B."/>
            <person name="Husby M.E."/>
            <person name="Kamat A."/>
            <person name="Kanga B."/>
            <person name="Kashin S."/>
            <person name="Khazanovich D."/>
            <person name="Kisner P."/>
            <person name="Lance K."/>
            <person name="Lara M."/>
            <person name="Lee W."/>
            <person name="Lennon N."/>
            <person name="Letendre F."/>
            <person name="LeVine R."/>
            <person name="Lipovsky A."/>
            <person name="Liu X."/>
            <person name="Liu J."/>
            <person name="Liu S."/>
            <person name="Lokyitsang T."/>
            <person name="Lokyitsang Y."/>
            <person name="Lubonja R."/>
            <person name="Lui A."/>
            <person name="MacDonald P."/>
            <person name="Magnisalis V."/>
            <person name="Maru K."/>
            <person name="Matthews C."/>
            <person name="McCusker W."/>
            <person name="McDonough S."/>
            <person name="Mehta T."/>
            <person name="Meldrim J."/>
            <person name="Meneus L."/>
            <person name="Mihai O."/>
            <person name="Mihalev A."/>
            <person name="Mihova T."/>
            <person name="Mittelman R."/>
            <person name="Mlenga V."/>
            <person name="Montmayeur A."/>
            <person name="Mulrain L."/>
            <person name="Navidi A."/>
            <person name="Naylor J."/>
            <person name="Negash T."/>
            <person name="Nguyen T."/>
            <person name="Nguyen N."/>
            <person name="Nicol R."/>
            <person name="Norbu C."/>
            <person name="Norbu N."/>
            <person name="Novod N."/>
            <person name="O'Neill B."/>
            <person name="Osman S."/>
            <person name="Markiewicz E."/>
            <person name="Oyono O.L."/>
            <person name="Patti C."/>
            <person name="Phunkhang P."/>
            <person name="Pierre F."/>
            <person name="Priest M."/>
            <person name="Raghuraman S."/>
            <person name="Rege F."/>
            <person name="Reyes R."/>
            <person name="Rise C."/>
            <person name="Rogov P."/>
            <person name="Ross K."/>
            <person name="Ryan E."/>
            <person name="Settipalli S."/>
            <person name="Shea T."/>
            <person name="Sherpa N."/>
            <person name="Shi L."/>
            <person name="Shih D."/>
            <person name="Sparrow T."/>
            <person name="Spaulding J."/>
            <person name="Stalker J."/>
            <person name="Stange-Thomann N."/>
            <person name="Stavropoulos S."/>
            <person name="Stone C."/>
            <person name="Strader C."/>
            <person name="Tesfaye S."/>
            <person name="Thomson T."/>
            <person name="Thoulutsang Y."/>
            <person name="Thoulutsang D."/>
            <person name="Topham K."/>
            <person name="Topping I."/>
            <person name="Tsamla T."/>
            <person name="Vassiliev H."/>
            <person name="Vo A."/>
            <person name="Wangchuk T."/>
            <person name="Wangdi T."/>
            <person name="Weiand M."/>
            <person name="Wilkinson J."/>
            <person name="Wilson A."/>
            <person name="Yadav S."/>
            <person name="Young G."/>
            <person name="Yu Q."/>
            <person name="Zembek L."/>
            <person name="Zhong D."/>
            <person name="Zimmer A."/>
            <person name="Zwirko Z."/>
            <person name="Jaffe D.B."/>
            <person name="Alvarez P."/>
            <person name="Brockman W."/>
            <person name="Butler J."/>
            <person name="Chin C."/>
            <person name="Gnerre S."/>
            <person name="Grabherr M."/>
            <person name="Kleber M."/>
            <person name="Mauceli E."/>
            <person name="MacCallum I."/>
        </authorList>
    </citation>
    <scope>NUCLEOTIDE SEQUENCE [LARGE SCALE GENOMIC DNA]</scope>
    <source>
        <strain evidence="4">Tucson 14024-0371.13</strain>
    </source>
</reference>
<dbReference type="KEGG" id="dan:6505759"/>
<feature type="transmembrane region" description="Helical" evidence="2">
    <location>
        <begin position="227"/>
        <end position="245"/>
    </location>
</feature>
<feature type="transmembrane region" description="Helical" evidence="2">
    <location>
        <begin position="173"/>
        <end position="194"/>
    </location>
</feature>
<dbReference type="InParanoid" id="B3MV79"/>
<keyword evidence="2" id="KW-0812">Transmembrane</keyword>
<feature type="compositionally biased region" description="Polar residues" evidence="1">
    <location>
        <begin position="1"/>
        <end position="15"/>
    </location>
</feature>
<evidence type="ECO:0000256" key="2">
    <source>
        <dbReference type="SAM" id="Phobius"/>
    </source>
</evidence>
<accession>B3MV79</accession>
<keyword evidence="4" id="KW-1185">Reference proteome</keyword>
<sequence length="295" mass="33702">MIGISRSISAPNLSVRTPPHPSFGSPPHPSFGSLTEGHEEEARYTFSHISQDSVTFPVNADQATSYTRPIFFRHRSAFQFRCIVFALVGIQMFLGSLQWLVGMYRWRPHLTEPERSMSVILLLLSWINLVLAFIGFRRLQFTFPLNWIVFASAFESLTMLVLCLRLIELDLTWPFILFGIGILAAYTALGIWVPSFMTANLWILIVASIVVVVTSTVALLIRLKMRYYVPLSFCLVVFGPWAMFNSQKLFVVHMREGYMNHQYMEAATKMYTNYAITVGSLVYLYNLSKDILESP</sequence>
<feature type="transmembrane region" description="Helical" evidence="2">
    <location>
        <begin position="201"/>
        <end position="221"/>
    </location>
</feature>
<evidence type="ECO:0000313" key="3">
    <source>
        <dbReference type="EMBL" id="EDV33144.1"/>
    </source>
</evidence>
<keyword evidence="2" id="KW-0472">Membrane</keyword>
<feature type="transmembrane region" description="Helical" evidence="2">
    <location>
        <begin position="266"/>
        <end position="285"/>
    </location>
</feature>
<evidence type="ECO:0000313" key="4">
    <source>
        <dbReference type="Proteomes" id="UP000007801"/>
    </source>
</evidence>
<dbReference type="HOGENOM" id="CLU_068128_0_0_1"/>
<dbReference type="GeneID" id="6505759"/>
<keyword evidence="2" id="KW-1133">Transmembrane helix</keyword>
<dbReference type="eggNOG" id="ENOG502TCA6">
    <property type="taxonomic scope" value="Eukaryota"/>
</dbReference>
<organism evidence="3 4">
    <name type="scientific">Drosophila ananassae</name>
    <name type="common">Fruit fly</name>
    <dbReference type="NCBI Taxonomy" id="7217"/>
    <lineage>
        <taxon>Eukaryota</taxon>
        <taxon>Metazoa</taxon>
        <taxon>Ecdysozoa</taxon>
        <taxon>Arthropoda</taxon>
        <taxon>Hexapoda</taxon>
        <taxon>Insecta</taxon>
        <taxon>Pterygota</taxon>
        <taxon>Neoptera</taxon>
        <taxon>Endopterygota</taxon>
        <taxon>Diptera</taxon>
        <taxon>Brachycera</taxon>
        <taxon>Muscomorpha</taxon>
        <taxon>Ephydroidea</taxon>
        <taxon>Drosophilidae</taxon>
        <taxon>Drosophila</taxon>
        <taxon>Sophophora</taxon>
    </lineage>
</organism>
<dbReference type="EMBL" id="CH902624">
    <property type="protein sequence ID" value="EDV33144.1"/>
    <property type="molecule type" value="Genomic_DNA"/>
</dbReference>
<gene>
    <name evidence="3" type="primary">Dana\GF23113</name>
    <name evidence="3" type="synonym">dana_GLEANR_773</name>
    <name evidence="3" type="ORF">GF23113</name>
</gene>
<evidence type="ECO:0000256" key="1">
    <source>
        <dbReference type="SAM" id="MobiDB-lite"/>
    </source>
</evidence>
<name>B3MV79_DROAN</name>
<dbReference type="Proteomes" id="UP000007801">
    <property type="component" value="Unassembled WGS sequence"/>
</dbReference>